<evidence type="ECO:0000256" key="1">
    <source>
        <dbReference type="SAM" id="Phobius"/>
    </source>
</evidence>
<keyword evidence="1" id="KW-0472">Membrane</keyword>
<dbReference type="EMBL" id="JAVIZA010000001">
    <property type="protein sequence ID" value="MDR6167872.1"/>
    <property type="molecule type" value="Genomic_DNA"/>
</dbReference>
<accession>A0ABU1I1W6</accession>
<keyword evidence="3" id="KW-1185">Reference proteome</keyword>
<evidence type="ECO:0000313" key="2">
    <source>
        <dbReference type="EMBL" id="MDR6167872.1"/>
    </source>
</evidence>
<keyword evidence="1" id="KW-1133">Transmembrane helix</keyword>
<dbReference type="RefSeq" id="WP_309666596.1">
    <property type="nucleotide sequence ID" value="NZ_JAVIZA010000001.1"/>
</dbReference>
<name>A0ABU1I1W6_9MICO</name>
<protein>
    <recommendedName>
        <fullName evidence="4">DUF3137 domain-containing protein</fullName>
    </recommendedName>
</protein>
<dbReference type="Proteomes" id="UP001260188">
    <property type="component" value="Unassembled WGS sequence"/>
</dbReference>
<reference evidence="2 3" key="1">
    <citation type="submission" date="2023-08" db="EMBL/GenBank/DDBJ databases">
        <title>Functional and genomic diversity of the sorghum phyllosphere microbiome.</title>
        <authorList>
            <person name="Shade A."/>
        </authorList>
    </citation>
    <scope>NUCLEOTIDE SEQUENCE [LARGE SCALE GENOMIC DNA]</scope>
    <source>
        <strain evidence="2 3">SORGH_AS_0919</strain>
    </source>
</reference>
<evidence type="ECO:0000313" key="3">
    <source>
        <dbReference type="Proteomes" id="UP001260188"/>
    </source>
</evidence>
<feature type="transmembrane region" description="Helical" evidence="1">
    <location>
        <begin position="82"/>
        <end position="102"/>
    </location>
</feature>
<organism evidence="2 3">
    <name type="scientific">Microbacterium paludicola</name>
    <dbReference type="NCBI Taxonomy" id="300019"/>
    <lineage>
        <taxon>Bacteria</taxon>
        <taxon>Bacillati</taxon>
        <taxon>Actinomycetota</taxon>
        <taxon>Actinomycetes</taxon>
        <taxon>Micrococcales</taxon>
        <taxon>Microbacteriaceae</taxon>
        <taxon>Microbacterium</taxon>
    </lineage>
</organism>
<evidence type="ECO:0008006" key="4">
    <source>
        <dbReference type="Google" id="ProtNLM"/>
    </source>
</evidence>
<keyword evidence="1" id="KW-0812">Transmembrane</keyword>
<proteinExistence type="predicted"/>
<gene>
    <name evidence="2" type="ORF">QE367_002076</name>
</gene>
<feature type="transmembrane region" description="Helical" evidence="1">
    <location>
        <begin position="41"/>
        <end position="70"/>
    </location>
</feature>
<comment type="caution">
    <text evidence="2">The sequence shown here is derived from an EMBL/GenBank/DDBJ whole genome shotgun (WGS) entry which is preliminary data.</text>
</comment>
<sequence length="407" mass="42984">MSVPFDPRPLLEPVSPATARAFRKHLADSGRLPGGSGTAGVIIAIVVIVFVVLVFGGVLSAMVGGLVFAIGTQSGSGAVVSLAPVIPLVILIALAALIPFFVRRQRAAQAAVWYRLDGFARANGMSFEPQRPQPPLPGMIFSQGSGRMASNLVRGDQPRFVEFANYRYTTGSGKNQQTHTWGYVAVHLSTPLPHIVLDALGNNGLFGSNLPVAFDRDQHLSLEGDFDRYFRLYCPRGYERDALYLFTPDIMARFVDNAAALDVEIVDDWLFFYGKRDFSTLDPATWSWLFGAVGAMIDKFAQWERWRDDRLAAPAASGAGAAPGGAAEAATAGPAAAGPGAAAGSAPALPVTPPPGLLRPPPGVAAPGQRLKKSVPWMAVVVVLLIVTVGAIGPVIAFIGGIFAAVR</sequence>
<feature type="transmembrane region" description="Helical" evidence="1">
    <location>
        <begin position="377"/>
        <end position="406"/>
    </location>
</feature>